<gene>
    <name evidence="1" type="ORF">G8E00_13905</name>
</gene>
<dbReference type="KEGG" id="asha:G8E00_13905"/>
<sequence>MNKYTDGYYIYDHVDFTCHIDLRQCDGCNRTLTGFVYVLMIENIFEDHVIYCADCMSQLQLISVS</sequence>
<dbReference type="EMBL" id="CP049801">
    <property type="protein sequence ID" value="QIO06955.1"/>
    <property type="molecule type" value="Genomic_DNA"/>
</dbReference>
<evidence type="ECO:0000313" key="2">
    <source>
        <dbReference type="Proteomes" id="UP000502297"/>
    </source>
</evidence>
<evidence type="ECO:0000313" key="1">
    <source>
        <dbReference type="EMBL" id="QIO06955.1"/>
    </source>
</evidence>
<reference evidence="1 2" key="1">
    <citation type="submission" date="2020-03" db="EMBL/GenBank/DDBJ databases">
        <authorList>
            <person name="Zhu W."/>
        </authorList>
    </citation>
    <scope>NUCLEOTIDE SEQUENCE [LARGE SCALE GENOMIC DNA]</scope>
    <source>
        <strain evidence="1 2">323-1</strain>
    </source>
</reference>
<dbReference type="Proteomes" id="UP000502297">
    <property type="component" value="Chromosome"/>
</dbReference>
<accession>A0A6G8RYL4</accession>
<dbReference type="RefSeq" id="WP_166011028.1">
    <property type="nucleotide sequence ID" value="NZ_CP049801.1"/>
</dbReference>
<name>A0A6G8RYL4_9GAMM</name>
<keyword evidence="2" id="KW-1185">Reference proteome</keyword>
<dbReference type="AlphaFoldDB" id="A0A6G8RYL4"/>
<proteinExistence type="predicted"/>
<organism evidence="1 2">
    <name type="scientific">Acinetobacter shaoyimingii</name>
    <dbReference type="NCBI Taxonomy" id="2715164"/>
    <lineage>
        <taxon>Bacteria</taxon>
        <taxon>Pseudomonadati</taxon>
        <taxon>Pseudomonadota</taxon>
        <taxon>Gammaproteobacteria</taxon>
        <taxon>Moraxellales</taxon>
        <taxon>Moraxellaceae</taxon>
        <taxon>Acinetobacter</taxon>
    </lineage>
</organism>
<protein>
    <submittedName>
        <fullName evidence="1">Uncharacterized protein</fullName>
    </submittedName>
</protein>